<evidence type="ECO:0000313" key="2">
    <source>
        <dbReference type="Proteomes" id="UP000001136"/>
    </source>
</evidence>
<dbReference type="HOGENOM" id="CLU_3039901_0_0_7"/>
<dbReference type="Proteomes" id="UP000001136">
    <property type="component" value="Chromosome"/>
</dbReference>
<name>A8EWJ7_ALIB4</name>
<dbReference type="RefSeq" id="WP_012147975.1">
    <property type="nucleotide sequence ID" value="NC_009850.1"/>
</dbReference>
<dbReference type="EMBL" id="CP000361">
    <property type="protein sequence ID" value="ABV68320.1"/>
    <property type="molecule type" value="Genomic_DNA"/>
</dbReference>
<dbReference type="KEGG" id="abu:Abu_2106"/>
<dbReference type="STRING" id="367737.Abu_2106"/>
<evidence type="ECO:0000313" key="1">
    <source>
        <dbReference type="EMBL" id="ABV68320.1"/>
    </source>
</evidence>
<sequence length="54" mass="6269">MDENQINKAIKEMLSKDKRFADKNVKVNFDSKALDKEITKEVNSLKLFLNKKIG</sequence>
<organism evidence="1 2">
    <name type="scientific">Aliarcobacter butzleri (strain RM4018)</name>
    <name type="common">Arcobacter butzleri</name>
    <dbReference type="NCBI Taxonomy" id="367737"/>
    <lineage>
        <taxon>Bacteria</taxon>
        <taxon>Pseudomonadati</taxon>
        <taxon>Campylobacterota</taxon>
        <taxon>Epsilonproteobacteria</taxon>
        <taxon>Campylobacterales</taxon>
        <taxon>Arcobacteraceae</taxon>
        <taxon>Aliarcobacter</taxon>
    </lineage>
</organism>
<dbReference type="AlphaFoldDB" id="A8EWJ7"/>
<gene>
    <name evidence="1" type="ordered locus">Abu_2106</name>
</gene>
<proteinExistence type="predicted"/>
<dbReference type="GeneID" id="92826516"/>
<keyword evidence="2" id="KW-1185">Reference proteome</keyword>
<accession>A8EWJ7</accession>
<reference evidence="1 2" key="1">
    <citation type="journal article" date="2007" name="PLoS ONE">
        <title>The complete genome sequence and analysis of the Epsilonproteobacterium Arcobacter butzleri.</title>
        <authorList>
            <person name="Miller W.G."/>
            <person name="Parker C.T."/>
            <person name="Rubenfield M."/>
            <person name="Mendz G.L."/>
            <person name="Woesten M.M.S.M."/>
            <person name="Ussery D.W."/>
            <person name="Stolz J.F."/>
            <person name="Binnewies T.T."/>
            <person name="Hallin P.F."/>
            <person name="Wang G."/>
            <person name="Malek J.A."/>
            <person name="Rogosin A."/>
            <person name="Stanker L.H."/>
            <person name="Mandrell R.E."/>
        </authorList>
    </citation>
    <scope>NUCLEOTIDE SEQUENCE [LARGE SCALE GENOMIC DNA]</scope>
    <source>
        <strain evidence="1 2">RM4018</strain>
    </source>
</reference>
<protein>
    <submittedName>
        <fullName evidence="1">Uncharacterized protein</fullName>
    </submittedName>
</protein>